<evidence type="ECO:0000313" key="1">
    <source>
        <dbReference type="EMBL" id="QID78965.1"/>
    </source>
</evidence>
<dbReference type="AlphaFoldDB" id="A0A6C1DQ18"/>
<proteinExistence type="predicted"/>
<dbReference type="EMBL" id="CP048985">
    <property type="protein sequence ID" value="QID78965.1"/>
    <property type="molecule type" value="Genomic_DNA"/>
</dbReference>
<dbReference type="Proteomes" id="UP000501346">
    <property type="component" value="Chromosome ScIV"/>
</dbReference>
<protein>
    <recommendedName>
        <fullName evidence="3">DUF2470 domain-containing protein</fullName>
    </recommendedName>
</protein>
<name>A0A6C1DQ18_SACPS</name>
<dbReference type="PANTHER" id="PTHR37783:SF1">
    <property type="entry name" value="MEMBRANE PROTEIN, PUTATIVE (AFU_ORTHOLOGUE AFUA_1G04315)-RELATED"/>
    <property type="match status" value="1"/>
</dbReference>
<evidence type="ECO:0000313" key="2">
    <source>
        <dbReference type="Proteomes" id="UP000501346"/>
    </source>
</evidence>
<gene>
    <name evidence="1" type="ORF">GRS66_001197</name>
</gene>
<dbReference type="OrthoDB" id="5553410at2759"/>
<accession>A0A6C1DQ18</accession>
<keyword evidence="2" id="KW-1185">Reference proteome</keyword>
<organism evidence="1 2">
    <name type="scientific">Saccharomyces pastorianus</name>
    <name type="common">Lager yeast</name>
    <name type="synonym">Saccharomyces cerevisiae x Saccharomyces eubayanus</name>
    <dbReference type="NCBI Taxonomy" id="27292"/>
    <lineage>
        <taxon>Eukaryota</taxon>
        <taxon>Fungi</taxon>
        <taxon>Dikarya</taxon>
        <taxon>Ascomycota</taxon>
        <taxon>Saccharomycotina</taxon>
        <taxon>Saccharomycetes</taxon>
        <taxon>Saccharomycetales</taxon>
        <taxon>Saccharomycetaceae</taxon>
        <taxon>Saccharomyces</taxon>
    </lineage>
</organism>
<dbReference type="PANTHER" id="PTHR37783">
    <property type="entry name" value="MEMBRANE PROTEIN, PUTATIVE (AFU_ORTHOLOGUE AFUA_1G04315)-RELATED"/>
    <property type="match status" value="1"/>
</dbReference>
<sequence length="224" mass="25278">MWDSLIVSINDTHKLGLEDCLAVFGHVPITKAVKHVRLTEIDTQTSTFTLKFLHTETGQNIEKIIYFIDNDTGNDTRTATGIKQIFNKMFRIAAEKRKLSLIQIDTVEYPCTLVDLLILVGVALPPLCYLYRPALHAIFFLVPNPVGSILEAWLDSDLVLRLIIVAEFLTHALETLIFVVPRLKYYRVPGEFVPEWLLLGLLEGYGPARRLDTKARTLGEGSVN</sequence>
<evidence type="ECO:0008006" key="3">
    <source>
        <dbReference type="Google" id="ProtNLM"/>
    </source>
</evidence>
<reference evidence="1 2" key="1">
    <citation type="journal article" date="2019" name="BMC Genomics">
        <title>Chromosome level assembly and comparative genome analysis confirm lager-brewing yeasts originated from a single hybridization.</title>
        <authorList>
            <person name="Salazar A.N."/>
            <person name="Gorter de Vries A.R."/>
            <person name="van den Broek M."/>
            <person name="Brouwers N."/>
            <person name="de la Torre Cortes P."/>
            <person name="Kuijpers N.G.A."/>
            <person name="Daran J.G."/>
            <person name="Abeel T."/>
        </authorList>
    </citation>
    <scope>NUCLEOTIDE SEQUENCE [LARGE SCALE GENOMIC DNA]</scope>
    <source>
        <strain evidence="1 2">CBS 1483</strain>
    </source>
</reference>